<proteinExistence type="predicted"/>
<evidence type="ECO:0000313" key="3">
    <source>
        <dbReference type="Proteomes" id="UP000770889"/>
    </source>
</evidence>
<feature type="transmembrane region" description="Helical" evidence="1">
    <location>
        <begin position="36"/>
        <end position="53"/>
    </location>
</feature>
<feature type="transmembrane region" description="Helical" evidence="1">
    <location>
        <begin position="121"/>
        <end position="140"/>
    </location>
</feature>
<organism evidence="2 3">
    <name type="scientific">Candidatus Thiodiazotropha taylori</name>
    <dbReference type="NCBI Taxonomy" id="2792791"/>
    <lineage>
        <taxon>Bacteria</taxon>
        <taxon>Pseudomonadati</taxon>
        <taxon>Pseudomonadota</taxon>
        <taxon>Gammaproteobacteria</taxon>
        <taxon>Chromatiales</taxon>
        <taxon>Sedimenticolaceae</taxon>
        <taxon>Candidatus Thiodiazotropha</taxon>
    </lineage>
</organism>
<name>A0A944QWE6_9GAMM</name>
<keyword evidence="1" id="KW-1133">Transmembrane helix</keyword>
<sequence length="366" mass="40276">METDNITPNAPLLALLAAVAAVVGATPYLFFIDTLWVLPLVAIGAAATLWAKARKLRTNATSEPIPGEWITATWSLVAYAAMISFSLIYYAIVYWLMRLVIYLLGLVNLQLDISWAETTGLAVSVFFAITLYAVSLITAAELPRRLYPRLAGIRSPYYALWLTNRKWILLAVIAGIAALLIMISLNLHQWYWIFACSAVLFYTGFPIAQSGEKREQRRNQGLKATRLLVDACGWSMAPLEASGDPEVDPFTDEIDFIARRNGDSLLVEVVAAEVDWKVASGLQTAARILEEKLATQPSGSTRLRPLLILVSDKIDASISRFADIEEFDVAHVPQALVKKVLDAKEDATRLTSLARELMPVVGASHA</sequence>
<feature type="transmembrane region" description="Helical" evidence="1">
    <location>
        <begin position="191"/>
        <end position="208"/>
    </location>
</feature>
<dbReference type="AlphaFoldDB" id="A0A944QWE6"/>
<accession>A0A944QWE6</accession>
<dbReference type="EMBL" id="JAHHGM010000025">
    <property type="protein sequence ID" value="MBT2990994.1"/>
    <property type="molecule type" value="Genomic_DNA"/>
</dbReference>
<evidence type="ECO:0000256" key="1">
    <source>
        <dbReference type="SAM" id="Phobius"/>
    </source>
</evidence>
<comment type="caution">
    <text evidence="2">The sequence shown here is derived from an EMBL/GenBank/DDBJ whole genome shotgun (WGS) entry which is preliminary data.</text>
</comment>
<feature type="transmembrane region" description="Helical" evidence="1">
    <location>
        <begin position="74"/>
        <end position="101"/>
    </location>
</feature>
<keyword evidence="1" id="KW-0812">Transmembrane</keyword>
<dbReference type="Proteomes" id="UP000770889">
    <property type="component" value="Unassembled WGS sequence"/>
</dbReference>
<protein>
    <submittedName>
        <fullName evidence="2">Uncharacterized protein</fullName>
    </submittedName>
</protein>
<feature type="transmembrane region" description="Helical" evidence="1">
    <location>
        <begin position="167"/>
        <end position="185"/>
    </location>
</feature>
<feature type="transmembrane region" description="Helical" evidence="1">
    <location>
        <begin position="12"/>
        <end position="30"/>
    </location>
</feature>
<gene>
    <name evidence="2" type="ORF">KME65_18710</name>
</gene>
<keyword evidence="1" id="KW-0472">Membrane</keyword>
<reference evidence="2 3" key="1">
    <citation type="submission" date="2021-05" db="EMBL/GenBank/DDBJ databases">
        <title>Genetic and Functional Diversity in Clade A Lucinid endosymbionts from the Bahamas.</title>
        <authorList>
            <person name="Giani N.M."/>
            <person name="Engel A.S."/>
            <person name="Campbell B.J."/>
        </authorList>
    </citation>
    <scope>NUCLEOTIDE SEQUENCE [LARGE SCALE GENOMIC DNA]</scope>
    <source>
        <strain evidence="2">LUC16012Gg_MoonRockCtena</strain>
    </source>
</reference>
<evidence type="ECO:0000313" key="2">
    <source>
        <dbReference type="EMBL" id="MBT2990994.1"/>
    </source>
</evidence>